<dbReference type="AlphaFoldDB" id="A0A0E9V6L2"/>
<accession>A0A0E9V6L2</accession>
<evidence type="ECO:0000313" key="1">
    <source>
        <dbReference type="EMBL" id="JAH73641.1"/>
    </source>
</evidence>
<reference evidence="1" key="2">
    <citation type="journal article" date="2015" name="Fish Shellfish Immunol.">
        <title>Early steps in the European eel (Anguilla anguilla)-Vibrio vulnificus interaction in the gills: Role of the RtxA13 toxin.</title>
        <authorList>
            <person name="Callol A."/>
            <person name="Pajuelo D."/>
            <person name="Ebbesson L."/>
            <person name="Teles M."/>
            <person name="MacKenzie S."/>
            <person name="Amaro C."/>
        </authorList>
    </citation>
    <scope>NUCLEOTIDE SEQUENCE</scope>
</reference>
<proteinExistence type="predicted"/>
<dbReference type="EMBL" id="GBXM01034936">
    <property type="protein sequence ID" value="JAH73641.1"/>
    <property type="molecule type" value="Transcribed_RNA"/>
</dbReference>
<organism evidence="1">
    <name type="scientific">Anguilla anguilla</name>
    <name type="common">European freshwater eel</name>
    <name type="synonym">Muraena anguilla</name>
    <dbReference type="NCBI Taxonomy" id="7936"/>
    <lineage>
        <taxon>Eukaryota</taxon>
        <taxon>Metazoa</taxon>
        <taxon>Chordata</taxon>
        <taxon>Craniata</taxon>
        <taxon>Vertebrata</taxon>
        <taxon>Euteleostomi</taxon>
        <taxon>Actinopterygii</taxon>
        <taxon>Neopterygii</taxon>
        <taxon>Teleostei</taxon>
        <taxon>Anguilliformes</taxon>
        <taxon>Anguillidae</taxon>
        <taxon>Anguilla</taxon>
    </lineage>
</organism>
<reference evidence="1" key="1">
    <citation type="submission" date="2014-11" db="EMBL/GenBank/DDBJ databases">
        <authorList>
            <person name="Amaro Gonzalez C."/>
        </authorList>
    </citation>
    <scope>NUCLEOTIDE SEQUENCE</scope>
</reference>
<name>A0A0E9V6L2_ANGAN</name>
<sequence length="47" mass="5778">MRRLEKRDTETDLNYTERTFNAARFQRAPFQKRYRALVRKDNSSGQR</sequence>
<protein>
    <submittedName>
        <fullName evidence="1">Uncharacterized protein</fullName>
    </submittedName>
</protein>